<reference evidence="1" key="2">
    <citation type="submission" date="2021-09" db="EMBL/GenBank/DDBJ databases">
        <authorList>
            <person name="Jia N."/>
            <person name="Wang J."/>
            <person name="Shi W."/>
            <person name="Du L."/>
            <person name="Sun Y."/>
            <person name="Zhan W."/>
            <person name="Jiang J."/>
            <person name="Wang Q."/>
            <person name="Zhang B."/>
            <person name="Ji P."/>
            <person name="Sakyi L.B."/>
            <person name="Cui X."/>
            <person name="Yuan T."/>
            <person name="Jiang B."/>
            <person name="Yang W."/>
            <person name="Lam T.T.-Y."/>
            <person name="Chang Q."/>
            <person name="Ding S."/>
            <person name="Wang X."/>
            <person name="Zhu J."/>
            <person name="Ruan X."/>
            <person name="Zhao L."/>
            <person name="Wei J."/>
            <person name="Que T."/>
            <person name="Du C."/>
            <person name="Cheng J."/>
            <person name="Dai P."/>
            <person name="Han X."/>
            <person name="Huang E."/>
            <person name="Gao Y."/>
            <person name="Liu J."/>
            <person name="Shao H."/>
            <person name="Ye R."/>
            <person name="Li L."/>
            <person name="Wei W."/>
            <person name="Wang X."/>
            <person name="Wang C."/>
            <person name="Huo Q."/>
            <person name="Li W."/>
            <person name="Guo W."/>
            <person name="Chen H."/>
            <person name="Chen S."/>
            <person name="Zhou L."/>
            <person name="Zhou L."/>
            <person name="Ni X."/>
            <person name="Tian J."/>
            <person name="Zhou Y."/>
            <person name="Sheng Y."/>
            <person name="Liu T."/>
            <person name="Pan Y."/>
            <person name="Xia L."/>
            <person name="Li J."/>
            <person name="Zhao F."/>
            <person name="Cao W."/>
        </authorList>
    </citation>
    <scope>NUCLEOTIDE SEQUENCE</scope>
    <source>
        <strain evidence="1">Rmic-2018</strain>
        <tissue evidence="1">Larvae</tissue>
    </source>
</reference>
<reference evidence="1" key="1">
    <citation type="journal article" date="2020" name="Cell">
        <title>Large-Scale Comparative Analyses of Tick Genomes Elucidate Their Genetic Diversity and Vector Capacities.</title>
        <authorList>
            <consortium name="Tick Genome and Microbiome Consortium (TIGMIC)"/>
            <person name="Jia N."/>
            <person name="Wang J."/>
            <person name="Shi W."/>
            <person name="Du L."/>
            <person name="Sun Y."/>
            <person name="Zhan W."/>
            <person name="Jiang J.F."/>
            <person name="Wang Q."/>
            <person name="Zhang B."/>
            <person name="Ji P."/>
            <person name="Bell-Sakyi L."/>
            <person name="Cui X.M."/>
            <person name="Yuan T.T."/>
            <person name="Jiang B.G."/>
            <person name="Yang W.F."/>
            <person name="Lam T.T."/>
            <person name="Chang Q.C."/>
            <person name="Ding S.J."/>
            <person name="Wang X.J."/>
            <person name="Zhu J.G."/>
            <person name="Ruan X.D."/>
            <person name="Zhao L."/>
            <person name="Wei J.T."/>
            <person name="Ye R.Z."/>
            <person name="Que T.C."/>
            <person name="Du C.H."/>
            <person name="Zhou Y.H."/>
            <person name="Cheng J.X."/>
            <person name="Dai P.F."/>
            <person name="Guo W.B."/>
            <person name="Han X.H."/>
            <person name="Huang E.J."/>
            <person name="Li L.F."/>
            <person name="Wei W."/>
            <person name="Gao Y.C."/>
            <person name="Liu J.Z."/>
            <person name="Shao H.Z."/>
            <person name="Wang X."/>
            <person name="Wang C.C."/>
            <person name="Yang T.C."/>
            <person name="Huo Q.B."/>
            <person name="Li W."/>
            <person name="Chen H.Y."/>
            <person name="Chen S.E."/>
            <person name="Zhou L.G."/>
            <person name="Ni X.B."/>
            <person name="Tian J.H."/>
            <person name="Sheng Y."/>
            <person name="Liu T."/>
            <person name="Pan Y.S."/>
            <person name="Xia L.Y."/>
            <person name="Li J."/>
            <person name="Zhao F."/>
            <person name="Cao W.C."/>
        </authorList>
    </citation>
    <scope>NUCLEOTIDE SEQUENCE</scope>
    <source>
        <strain evidence="1">Rmic-2018</strain>
    </source>
</reference>
<name>A0A9J6DQB5_RHIMP</name>
<evidence type="ECO:0000313" key="2">
    <source>
        <dbReference type="Proteomes" id="UP000821866"/>
    </source>
</evidence>
<organism evidence="1 2">
    <name type="scientific">Rhipicephalus microplus</name>
    <name type="common">Cattle tick</name>
    <name type="synonym">Boophilus microplus</name>
    <dbReference type="NCBI Taxonomy" id="6941"/>
    <lineage>
        <taxon>Eukaryota</taxon>
        <taxon>Metazoa</taxon>
        <taxon>Ecdysozoa</taxon>
        <taxon>Arthropoda</taxon>
        <taxon>Chelicerata</taxon>
        <taxon>Arachnida</taxon>
        <taxon>Acari</taxon>
        <taxon>Parasitiformes</taxon>
        <taxon>Ixodida</taxon>
        <taxon>Ixodoidea</taxon>
        <taxon>Ixodidae</taxon>
        <taxon>Rhipicephalinae</taxon>
        <taxon>Rhipicephalus</taxon>
        <taxon>Boophilus</taxon>
    </lineage>
</organism>
<dbReference type="AlphaFoldDB" id="A0A9J6DQB5"/>
<keyword evidence="2" id="KW-1185">Reference proteome</keyword>
<evidence type="ECO:0000313" key="1">
    <source>
        <dbReference type="EMBL" id="KAH8024267.1"/>
    </source>
</evidence>
<protein>
    <submittedName>
        <fullName evidence="1">Uncharacterized protein</fullName>
    </submittedName>
</protein>
<comment type="caution">
    <text evidence="1">The sequence shown here is derived from an EMBL/GenBank/DDBJ whole genome shotgun (WGS) entry which is preliminary data.</text>
</comment>
<proteinExistence type="predicted"/>
<gene>
    <name evidence="1" type="ORF">HPB51_022386</name>
</gene>
<accession>A0A9J6DQB5</accession>
<sequence>MGSLPTSEGKGNTVRVGCGEVRCWCGEATAVCNEVRCDVCGAGVTKFFGQQKLEKMEAIMSGMSSEEEKEARSVRGEFHIERARAVEDVAGQDDGEDG</sequence>
<dbReference type="EMBL" id="JABSTU010000008">
    <property type="protein sequence ID" value="KAH8024267.1"/>
    <property type="molecule type" value="Genomic_DNA"/>
</dbReference>
<dbReference type="Proteomes" id="UP000821866">
    <property type="component" value="Chromosome 6"/>
</dbReference>